<gene>
    <name evidence="6" type="ORF">KS4_21700</name>
</gene>
<dbReference type="Pfam" id="PF03358">
    <property type="entry name" value="FMN_red"/>
    <property type="match status" value="1"/>
</dbReference>
<evidence type="ECO:0000256" key="1">
    <source>
        <dbReference type="ARBA" id="ARBA00005990"/>
    </source>
</evidence>
<feature type="domain" description="NADPH-dependent FMN reductase-like" evidence="5">
    <location>
        <begin position="4"/>
        <end position="142"/>
    </location>
</feature>
<dbReference type="InterPro" id="IPR051814">
    <property type="entry name" value="NAD(P)H-dep_FMN_reductase"/>
</dbReference>
<evidence type="ECO:0000256" key="3">
    <source>
        <dbReference type="ARBA" id="ARBA00022643"/>
    </source>
</evidence>
<name>A0A517YV42_9BACT</name>
<dbReference type="Proteomes" id="UP000317369">
    <property type="component" value="Chromosome"/>
</dbReference>
<dbReference type="Gene3D" id="3.40.50.360">
    <property type="match status" value="1"/>
</dbReference>
<accession>A0A517YV42</accession>
<evidence type="ECO:0000256" key="4">
    <source>
        <dbReference type="ARBA" id="ARBA00023002"/>
    </source>
</evidence>
<dbReference type="PANTHER" id="PTHR43408:SF2">
    <property type="entry name" value="FMN REDUCTASE (NADPH)"/>
    <property type="match status" value="1"/>
</dbReference>
<reference evidence="6 7" key="1">
    <citation type="submission" date="2019-02" db="EMBL/GenBank/DDBJ databases">
        <title>Deep-cultivation of Planctomycetes and their phenomic and genomic characterization uncovers novel biology.</title>
        <authorList>
            <person name="Wiegand S."/>
            <person name="Jogler M."/>
            <person name="Boedeker C."/>
            <person name="Pinto D."/>
            <person name="Vollmers J."/>
            <person name="Rivas-Marin E."/>
            <person name="Kohn T."/>
            <person name="Peeters S.H."/>
            <person name="Heuer A."/>
            <person name="Rast P."/>
            <person name="Oberbeckmann S."/>
            <person name="Bunk B."/>
            <person name="Jeske O."/>
            <person name="Meyerdierks A."/>
            <person name="Storesund J.E."/>
            <person name="Kallscheuer N."/>
            <person name="Luecker S."/>
            <person name="Lage O.M."/>
            <person name="Pohl T."/>
            <person name="Merkel B.J."/>
            <person name="Hornburger P."/>
            <person name="Mueller R.-W."/>
            <person name="Bruemmer F."/>
            <person name="Labrenz M."/>
            <person name="Spormann A.M."/>
            <person name="Op den Camp H."/>
            <person name="Overmann J."/>
            <person name="Amann R."/>
            <person name="Jetten M.S.M."/>
            <person name="Mascher T."/>
            <person name="Medema M.H."/>
            <person name="Devos D.P."/>
            <person name="Kaster A.-K."/>
            <person name="Ovreas L."/>
            <person name="Rohde M."/>
            <person name="Galperin M.Y."/>
            <person name="Jogler C."/>
        </authorList>
    </citation>
    <scope>NUCLEOTIDE SEQUENCE [LARGE SCALE GENOMIC DNA]</scope>
    <source>
        <strain evidence="6 7">KS4</strain>
    </source>
</reference>
<evidence type="ECO:0000313" key="6">
    <source>
        <dbReference type="EMBL" id="QDU34108.1"/>
    </source>
</evidence>
<dbReference type="EMBL" id="CP036425">
    <property type="protein sequence ID" value="QDU34108.1"/>
    <property type="molecule type" value="Genomic_DNA"/>
</dbReference>
<sequence length="204" mass="22408">MSSMNTLIISCSLNPKSRSAILAQHASDILTHLNIDTTLLDLREWDIPFCDASSAYAHPSIQKLTDAITAADAVLLAIPIYNYDANAAAKNLIELTGKAWTEKIVGFLCSAGGHGSYMSVMPLANSLMLDFRSLILPRFVYALESNINHPDPTNLDAAPIASSIDPHIDDRIRELCSDLIRLTHGWIQPHPMPHAHKKSNRESL</sequence>
<keyword evidence="3" id="KW-0288">FMN</keyword>
<evidence type="ECO:0000259" key="5">
    <source>
        <dbReference type="Pfam" id="PF03358"/>
    </source>
</evidence>
<dbReference type="GO" id="GO:0016491">
    <property type="term" value="F:oxidoreductase activity"/>
    <property type="evidence" value="ECO:0007669"/>
    <property type="project" value="UniProtKB-KW"/>
</dbReference>
<evidence type="ECO:0000256" key="2">
    <source>
        <dbReference type="ARBA" id="ARBA00022630"/>
    </source>
</evidence>
<dbReference type="EC" id="1.5.1.45" evidence="6"/>
<dbReference type="InterPro" id="IPR029039">
    <property type="entry name" value="Flavoprotein-like_sf"/>
</dbReference>
<dbReference type="SUPFAM" id="SSF52218">
    <property type="entry name" value="Flavoproteins"/>
    <property type="match status" value="1"/>
</dbReference>
<proteinExistence type="inferred from homology"/>
<dbReference type="KEGG" id="pcor:KS4_21700"/>
<keyword evidence="2" id="KW-0285">Flavoprotein</keyword>
<evidence type="ECO:0000313" key="7">
    <source>
        <dbReference type="Proteomes" id="UP000317369"/>
    </source>
</evidence>
<dbReference type="PANTHER" id="PTHR43408">
    <property type="entry name" value="FMN REDUCTASE (NADPH)"/>
    <property type="match status" value="1"/>
</dbReference>
<dbReference type="RefSeq" id="WP_200761152.1">
    <property type="nucleotide sequence ID" value="NZ_CP036425.1"/>
</dbReference>
<organism evidence="6 7">
    <name type="scientific">Poriferisphaera corsica</name>
    <dbReference type="NCBI Taxonomy" id="2528020"/>
    <lineage>
        <taxon>Bacteria</taxon>
        <taxon>Pseudomonadati</taxon>
        <taxon>Planctomycetota</taxon>
        <taxon>Phycisphaerae</taxon>
        <taxon>Phycisphaerales</taxon>
        <taxon>Phycisphaeraceae</taxon>
        <taxon>Poriferisphaera</taxon>
    </lineage>
</organism>
<protein>
    <submittedName>
        <fullName evidence="6">NAD(P)H-dependent FAD/FMN reductase</fullName>
        <ecNumber evidence="6">1.5.1.45</ecNumber>
    </submittedName>
</protein>
<keyword evidence="7" id="KW-1185">Reference proteome</keyword>
<keyword evidence="4 6" id="KW-0560">Oxidoreductase</keyword>
<dbReference type="InterPro" id="IPR005025">
    <property type="entry name" value="FMN_Rdtase-like_dom"/>
</dbReference>
<dbReference type="AlphaFoldDB" id="A0A517YV42"/>
<comment type="similarity">
    <text evidence="1">Belongs to the SsuE family.</text>
</comment>